<reference evidence="10" key="1">
    <citation type="submission" date="2021-02" db="EMBL/GenBank/DDBJ databases">
        <authorList>
            <person name="Nowell W R."/>
        </authorList>
    </citation>
    <scope>NUCLEOTIDE SEQUENCE</scope>
</reference>
<evidence type="ECO:0000313" key="11">
    <source>
        <dbReference type="Proteomes" id="UP000663870"/>
    </source>
</evidence>
<feature type="coiled-coil region" evidence="7">
    <location>
        <begin position="392"/>
        <end position="419"/>
    </location>
</feature>
<dbReference type="EMBL" id="CAJNOL010005960">
    <property type="protein sequence ID" value="CAF1612193.1"/>
    <property type="molecule type" value="Genomic_DNA"/>
</dbReference>
<evidence type="ECO:0000313" key="10">
    <source>
        <dbReference type="EMBL" id="CAF1612193.1"/>
    </source>
</evidence>
<dbReference type="EC" id="3.4.19.12" evidence="2"/>
<dbReference type="Proteomes" id="UP000663870">
    <property type="component" value="Unassembled WGS sequence"/>
</dbReference>
<name>A0A816BQN5_9BILA</name>
<organism evidence="10 11">
    <name type="scientific">Rotaria sordida</name>
    <dbReference type="NCBI Taxonomy" id="392033"/>
    <lineage>
        <taxon>Eukaryota</taxon>
        <taxon>Metazoa</taxon>
        <taxon>Spiralia</taxon>
        <taxon>Gnathifera</taxon>
        <taxon>Rotifera</taxon>
        <taxon>Eurotatoria</taxon>
        <taxon>Bdelloidea</taxon>
        <taxon>Philodinida</taxon>
        <taxon>Philodinidae</taxon>
        <taxon>Rotaria</taxon>
    </lineage>
</organism>
<keyword evidence="7" id="KW-0175">Coiled coil</keyword>
<comment type="caution">
    <text evidence="10">The sequence shown here is derived from an EMBL/GenBank/DDBJ whole genome shotgun (WGS) entry which is preliminary data.</text>
</comment>
<evidence type="ECO:0000256" key="7">
    <source>
        <dbReference type="SAM" id="Coils"/>
    </source>
</evidence>
<sequence length="1703" mass="198808">MREVPESHYVCQWWIQHFDGIKVVNNSNTLIQFKKKHRDHIRWNNALLPFRRSGLWMTIKVVFQTILTKRLGHLGTIAYKLLTTHFLTHIINTRHVSTSTDLLVHCIRKILRRLNKIEGLLSSIDSNHMIDWFQHMKQEIQMKIDQILPKPDWLDSIQMNEKWGQPLSLNNVKFNGPKIYQHACLQLKAYLNNENSNEICQLFSSFRNNGILTNVNHEDYIPSHHVLIKQMNYTVVTALTYMEIWIESCLEQWMNRPSLSISGKNRFEILLHFFEEYQTEALNYYWSKNGVTDPMGHSRFILTSLTIIRCMHKKLFQDKRFERLKLHSIYIPNVLKLFEFLVLPNREDMIRARSLYNYFTEFNNKLYPDLLNNVESNNAFGVYFADHSPQMNDEIQRIRIQAEQDKQNKINEVNNAKQMYMQLMNVVNNTSCEYTANRHKSKRCKRCKALKQANQIQVKVYECPIPWTRESALAVIFELQMPIEIRCYRDIIWQFINRPNPQPKNCMHEWLNVSSHGSKLESFYTGLSNHKVKLVSSTKSISQTHYSTPPSIAFTPTEGFLFENSLKIQISPTKPIDFEDEVRILTPQLDHPDYKQLQFTINTTQFVQNDVIAQLCSYSSRLKPSQIVEFGSFRSGHRLQWWNLLTILEMDSLSFAEESVAILIIHSILQYGPLISDSNILSDSWCPESHQQLLEDHFVDELISRLNRHLDDCALNWQNELVLVVITMITMRVLSICNTTRKNKAANLAIKCRKIAEKWINFITRSIQTISPSALDEVENLRLKMVTVGISCILTFSTNQQRINFLLSSNEDIVSLLKAATTVHDNIILTKNWANMSIFIRNIMRFSERVLVMIQPTVAKFLQKTFYQGLNEFTVIYWAVTKRKGSMNGQWTKRTKNPYDGWYDCQYDSRVISIDFIRGTFLIDNMTIGFLPDKIIFHESFVRVFGDHIFEVQAADSPNTYITKHSYHGTGLVHYDFHFNDRNNHLIIKERYMQTNDIFQLIPHSFFENELPDMFVSNHSHWWNTKNQTIEFRPVHFKDINFLTNKSYILSMKTGYVTTTESVNTQILINQSSTFFQSLFNRYFIRLDDKPYVYMMRDNVFHTNAIIHIHLSRLGIAFQYDPRTNIIMSREYSDMCVDEHQLFGTLTSLTSGLLLSPLAVNNNHKMERYPYRKLIVPFGELRSEKTSDINQQAVIIQRSSSVSFLHQYFVFILNDRLKILQSTDSPTGWLYLALLHAMTSHPLPDQYTGMTGMERAFQLLNSAGCWSDQPFDSLSLNILSQIAAISPKVDYYPGHLTSMEKIDWNNNVSNEQLFEIGLISRITPTILIAFLQQNIAKFPLNNDQLTLLGGILVCWTLEQQLERALHYAIHDKLEDFAKEISNTPHSNWKPSEHISWLILELEMNITIREIQINVARHMMQTGMATNKTKVNNLVLQMNMGEGKTSVILPMLAASLASSDSSLVRIVVLKSLFPTNYQSLRCKLGGLLNRRIFSFLCRRDMNFNEKQINHIFNRLKQGLHNCDVILTSPEDILSFDLLTIDKCRRNEFDVGRSMLTVQRWLKLFARDVLDESDEILHVKYQLVYTVGSQQNVDGGAERWNIIQTVLYLVKKHALSISKCFSEEVCYKSPPRKSAFPELRLQSHQPFLLLCEIVANDWLNQKSYRHEDKKIILSFILATNSSIEQLDNKFSQHDIQQFLIIRGLL</sequence>
<dbReference type="PANTHER" id="PTHR13367">
    <property type="entry name" value="UBIQUITIN THIOESTERASE"/>
    <property type="match status" value="1"/>
</dbReference>
<dbReference type="SUPFAM" id="SSF52540">
    <property type="entry name" value="P-loop containing nucleoside triphosphate hydrolases"/>
    <property type="match status" value="1"/>
</dbReference>
<accession>A0A816BQN5</accession>
<dbReference type="InterPro" id="IPR022099">
    <property type="entry name" value="DUF3638"/>
</dbReference>
<evidence type="ECO:0000256" key="4">
    <source>
        <dbReference type="ARBA" id="ARBA00022786"/>
    </source>
</evidence>
<dbReference type="InterPro" id="IPR046541">
    <property type="entry name" value="DUF6606"/>
</dbReference>
<feature type="domain" description="DUF6606" evidence="9">
    <location>
        <begin position="2"/>
        <end position="91"/>
    </location>
</feature>
<evidence type="ECO:0000256" key="2">
    <source>
        <dbReference type="ARBA" id="ARBA00012759"/>
    </source>
</evidence>
<comment type="catalytic activity">
    <reaction evidence="1">
        <text>Thiol-dependent hydrolysis of ester, thioester, amide, peptide and isopeptide bonds formed by the C-terminal Gly of ubiquitin (a 76-residue protein attached to proteins as an intracellular targeting signal).</text>
        <dbReference type="EC" id="3.4.19.12"/>
    </reaction>
</comment>
<keyword evidence="4" id="KW-0833">Ubl conjugation pathway</keyword>
<proteinExistence type="predicted"/>
<evidence type="ECO:0000256" key="3">
    <source>
        <dbReference type="ARBA" id="ARBA00022670"/>
    </source>
</evidence>
<dbReference type="InterPro" id="IPR027417">
    <property type="entry name" value="P-loop_NTPase"/>
</dbReference>
<evidence type="ECO:0000259" key="9">
    <source>
        <dbReference type="Pfam" id="PF20255"/>
    </source>
</evidence>
<feature type="domain" description="DUF3638" evidence="8">
    <location>
        <begin position="1385"/>
        <end position="1614"/>
    </location>
</feature>
<dbReference type="InterPro" id="IPR051346">
    <property type="entry name" value="OTU_Deubiquitinase"/>
</dbReference>
<keyword evidence="5" id="KW-0378">Hydrolase</keyword>
<feature type="non-terminal residue" evidence="10">
    <location>
        <position position="1703"/>
    </location>
</feature>
<evidence type="ECO:0000256" key="1">
    <source>
        <dbReference type="ARBA" id="ARBA00000707"/>
    </source>
</evidence>
<keyword evidence="11" id="KW-1185">Reference proteome</keyword>
<evidence type="ECO:0000259" key="8">
    <source>
        <dbReference type="Pfam" id="PF12340"/>
    </source>
</evidence>
<evidence type="ECO:0000256" key="5">
    <source>
        <dbReference type="ARBA" id="ARBA00022801"/>
    </source>
</evidence>
<dbReference type="PANTHER" id="PTHR13367:SF33">
    <property type="entry name" value="P-LOOP CONTAINING NUCLEOSIDE TRIPHOSPHATE HYDROLASE PROTEIN"/>
    <property type="match status" value="1"/>
</dbReference>
<evidence type="ECO:0000256" key="6">
    <source>
        <dbReference type="ARBA" id="ARBA00022807"/>
    </source>
</evidence>
<keyword evidence="6" id="KW-0788">Thiol protease</keyword>
<keyword evidence="3" id="KW-0645">Protease</keyword>
<dbReference type="Pfam" id="PF12340">
    <property type="entry name" value="DUF3638"/>
    <property type="match status" value="1"/>
</dbReference>
<dbReference type="GO" id="GO:0004843">
    <property type="term" value="F:cysteine-type deubiquitinase activity"/>
    <property type="evidence" value="ECO:0007669"/>
    <property type="project" value="UniProtKB-EC"/>
</dbReference>
<gene>
    <name evidence="10" type="ORF">JXQ802_LOCUS49526</name>
</gene>
<dbReference type="GO" id="GO:0006508">
    <property type="term" value="P:proteolysis"/>
    <property type="evidence" value="ECO:0007669"/>
    <property type="project" value="UniProtKB-KW"/>
</dbReference>
<protein>
    <recommendedName>
        <fullName evidence="2">ubiquitinyl hydrolase 1</fullName>
        <ecNumber evidence="2">3.4.19.12</ecNumber>
    </recommendedName>
</protein>
<dbReference type="Pfam" id="PF20255">
    <property type="entry name" value="DUF6606"/>
    <property type="match status" value="1"/>
</dbReference>